<dbReference type="InterPro" id="IPR007484">
    <property type="entry name" value="Peptidase_M28"/>
</dbReference>
<dbReference type="InterPro" id="IPR045175">
    <property type="entry name" value="M28_fam"/>
</dbReference>
<dbReference type="Proteomes" id="UP001501682">
    <property type="component" value="Unassembled WGS sequence"/>
</dbReference>
<proteinExistence type="predicted"/>
<dbReference type="Gene3D" id="2.30.42.10">
    <property type="match status" value="1"/>
</dbReference>
<keyword evidence="3" id="KW-1185">Reference proteome</keyword>
<sequence>MKKALILLALAGFISCKNEPKVAENNIKDDVTFLADDKLEGRQTGTEGEVLASEYLIKRFKEIGVQPKGTDGFLQSFSFKPKTDPHSEVEFTKNADSTITGHNVVGFIDNNAKTTVVIGAHYDHLGFGGEGSLYRGEDKAVHNGADDNASGVAVMLNLASRLKVKNDQSKIKDKNNYLFLAFSGEEMGLLGSNYFSKNPTIDAASINYMINMDMVGRMKADSTLAVYGTGTSPMFKQTLKSNNDKFKLVENESGVGPSDHTSFYLIDIPVLHFFTGQHEDYHKPGDDAEKLNYEGMNLISDYIYNIIADLDDNGELAFRKTKNESEETPRFKVGLGVVPDYLYDGKGMRIDGTREDTPAFAAGLQKGDVVLKLGDSTITDMMSYMRALSVFDNGDEAAITVKRGEETIDTKVQF</sequence>
<feature type="domain" description="PDZ" evidence="1">
    <location>
        <begin position="333"/>
        <end position="405"/>
    </location>
</feature>
<dbReference type="Gene3D" id="3.40.630.10">
    <property type="entry name" value="Zn peptidases"/>
    <property type="match status" value="1"/>
</dbReference>
<accession>A0ABP8CZV2</accession>
<evidence type="ECO:0000313" key="2">
    <source>
        <dbReference type="EMBL" id="GAA4245433.1"/>
    </source>
</evidence>
<dbReference type="CDD" id="cd05663">
    <property type="entry name" value="M28_like_PA_PDZ_associated"/>
    <property type="match status" value="1"/>
</dbReference>
<dbReference type="Pfam" id="PF04389">
    <property type="entry name" value="Peptidase_M28"/>
    <property type="match status" value="1"/>
</dbReference>
<reference evidence="3" key="1">
    <citation type="journal article" date="2019" name="Int. J. Syst. Evol. Microbiol.">
        <title>The Global Catalogue of Microorganisms (GCM) 10K type strain sequencing project: providing services to taxonomists for standard genome sequencing and annotation.</title>
        <authorList>
            <consortium name="The Broad Institute Genomics Platform"/>
            <consortium name="The Broad Institute Genome Sequencing Center for Infectious Disease"/>
            <person name="Wu L."/>
            <person name="Ma J."/>
        </authorList>
    </citation>
    <scope>NUCLEOTIDE SEQUENCE [LARGE SCALE GENOMIC DNA]</scope>
    <source>
        <strain evidence="3">JCM 17633</strain>
    </source>
</reference>
<dbReference type="InterPro" id="IPR036034">
    <property type="entry name" value="PDZ_sf"/>
</dbReference>
<dbReference type="InterPro" id="IPR001478">
    <property type="entry name" value="PDZ"/>
</dbReference>
<dbReference type="SMART" id="SM00228">
    <property type="entry name" value="PDZ"/>
    <property type="match status" value="1"/>
</dbReference>
<protein>
    <submittedName>
        <fullName evidence="2">M20/M25/M40 family metallo-hydrolase</fullName>
    </submittedName>
</protein>
<name>A0ABP8CZV2_9FLAO</name>
<dbReference type="EMBL" id="BAABCB010000028">
    <property type="protein sequence ID" value="GAA4245433.1"/>
    <property type="molecule type" value="Genomic_DNA"/>
</dbReference>
<dbReference type="PROSITE" id="PS51257">
    <property type="entry name" value="PROKAR_LIPOPROTEIN"/>
    <property type="match status" value="1"/>
</dbReference>
<dbReference type="RefSeq" id="WP_344715527.1">
    <property type="nucleotide sequence ID" value="NZ_BAABCB010000028.1"/>
</dbReference>
<organism evidence="2 3">
    <name type="scientific">Winogradskyella damuponensis</name>
    <dbReference type="NCBI Taxonomy" id="943939"/>
    <lineage>
        <taxon>Bacteria</taxon>
        <taxon>Pseudomonadati</taxon>
        <taxon>Bacteroidota</taxon>
        <taxon>Flavobacteriia</taxon>
        <taxon>Flavobacteriales</taxon>
        <taxon>Flavobacteriaceae</taxon>
        <taxon>Winogradskyella</taxon>
    </lineage>
</organism>
<gene>
    <name evidence="2" type="ORF">GCM10022292_27720</name>
</gene>
<dbReference type="PANTHER" id="PTHR12147:SF26">
    <property type="entry name" value="PEPTIDASE M28 DOMAIN-CONTAINING PROTEIN"/>
    <property type="match status" value="1"/>
</dbReference>
<evidence type="ECO:0000313" key="3">
    <source>
        <dbReference type="Proteomes" id="UP001501682"/>
    </source>
</evidence>
<evidence type="ECO:0000259" key="1">
    <source>
        <dbReference type="SMART" id="SM00228"/>
    </source>
</evidence>
<dbReference type="SUPFAM" id="SSF50156">
    <property type="entry name" value="PDZ domain-like"/>
    <property type="match status" value="1"/>
</dbReference>
<dbReference type="SUPFAM" id="SSF53187">
    <property type="entry name" value="Zn-dependent exopeptidases"/>
    <property type="match status" value="1"/>
</dbReference>
<dbReference type="PANTHER" id="PTHR12147">
    <property type="entry name" value="METALLOPEPTIDASE M28 FAMILY MEMBER"/>
    <property type="match status" value="1"/>
</dbReference>
<comment type="caution">
    <text evidence="2">The sequence shown here is derived from an EMBL/GenBank/DDBJ whole genome shotgun (WGS) entry which is preliminary data.</text>
</comment>
<dbReference type="Pfam" id="PF13180">
    <property type="entry name" value="PDZ_2"/>
    <property type="match status" value="1"/>
</dbReference>